<keyword evidence="2" id="KW-1185">Reference proteome</keyword>
<protein>
    <submittedName>
        <fullName evidence="1">Uncharacterized protein</fullName>
    </submittedName>
</protein>
<accession>A0A5N6KFC1</accession>
<reference evidence="1 2" key="1">
    <citation type="submission" date="2019-06" db="EMBL/GenBank/DDBJ databases">
        <title>Genome Sequence of the Brown Rot Fungal Pathogen Monilinia laxa.</title>
        <authorList>
            <person name="De Miccolis Angelini R.M."/>
            <person name="Landi L."/>
            <person name="Abate D."/>
            <person name="Pollastro S."/>
            <person name="Romanazzi G."/>
            <person name="Faretra F."/>
        </authorList>
    </citation>
    <scope>NUCLEOTIDE SEQUENCE [LARGE SCALE GENOMIC DNA]</scope>
    <source>
        <strain evidence="1 2">Mlax316</strain>
    </source>
</reference>
<dbReference type="AlphaFoldDB" id="A0A5N6KFC1"/>
<name>A0A5N6KFC1_MONLA</name>
<comment type="caution">
    <text evidence="1">The sequence shown here is derived from an EMBL/GenBank/DDBJ whole genome shotgun (WGS) entry which is preliminary data.</text>
</comment>
<gene>
    <name evidence="1" type="ORF">EYC80_005801</name>
</gene>
<organism evidence="1 2">
    <name type="scientific">Monilinia laxa</name>
    <name type="common">Brown rot fungus</name>
    <name type="synonym">Sclerotinia laxa</name>
    <dbReference type="NCBI Taxonomy" id="61186"/>
    <lineage>
        <taxon>Eukaryota</taxon>
        <taxon>Fungi</taxon>
        <taxon>Dikarya</taxon>
        <taxon>Ascomycota</taxon>
        <taxon>Pezizomycotina</taxon>
        <taxon>Leotiomycetes</taxon>
        <taxon>Helotiales</taxon>
        <taxon>Sclerotiniaceae</taxon>
        <taxon>Monilinia</taxon>
    </lineage>
</organism>
<evidence type="ECO:0000313" key="2">
    <source>
        <dbReference type="Proteomes" id="UP000326757"/>
    </source>
</evidence>
<proteinExistence type="predicted"/>
<dbReference type="Proteomes" id="UP000326757">
    <property type="component" value="Unassembled WGS sequence"/>
</dbReference>
<evidence type="ECO:0000313" key="1">
    <source>
        <dbReference type="EMBL" id="KAB8302375.1"/>
    </source>
</evidence>
<dbReference type="EMBL" id="VIGI01000003">
    <property type="protein sequence ID" value="KAB8302375.1"/>
    <property type="molecule type" value="Genomic_DNA"/>
</dbReference>
<sequence length="88" mass="9769">MRRGARYGSLSEPKSVIVWSRFSIPTLPRGFIAHGEPLLPFEEILQVCKGRSHRGISNTNPAHQGGNIQGEMNKLTESFMDLEISTGM</sequence>